<keyword evidence="2" id="KW-0233">DNA recombination</keyword>
<name>A0A1E1W4Y6_PECGO</name>
<dbReference type="PROSITE" id="PS51898">
    <property type="entry name" value="TYR_RECOMBINASE"/>
    <property type="match status" value="1"/>
</dbReference>
<feature type="region of interest" description="Disordered" evidence="3">
    <location>
        <begin position="1"/>
        <end position="47"/>
    </location>
</feature>
<reference evidence="5" key="1">
    <citation type="submission" date="2015-09" db="EMBL/GenBank/DDBJ databases">
        <title>De novo assembly of Pectinophora gossypiella (Pink Bollworm) gut transcriptome.</title>
        <authorList>
            <person name="Tassone E.E."/>
        </authorList>
    </citation>
    <scope>NUCLEOTIDE SEQUENCE</scope>
</reference>
<dbReference type="GO" id="GO:0003677">
    <property type="term" value="F:DNA binding"/>
    <property type="evidence" value="ECO:0007669"/>
    <property type="project" value="UniProtKB-KW"/>
</dbReference>
<evidence type="ECO:0000256" key="1">
    <source>
        <dbReference type="ARBA" id="ARBA00023125"/>
    </source>
</evidence>
<dbReference type="InterPro" id="IPR002104">
    <property type="entry name" value="Integrase_catalytic"/>
</dbReference>
<dbReference type="InterPro" id="IPR010998">
    <property type="entry name" value="Integrase_recombinase_N"/>
</dbReference>
<organism evidence="5">
    <name type="scientific">Pectinophora gossypiella</name>
    <name type="common">Cotton pink bollworm</name>
    <name type="synonym">Depressaria gossypiella</name>
    <dbReference type="NCBI Taxonomy" id="13191"/>
    <lineage>
        <taxon>Eukaryota</taxon>
        <taxon>Metazoa</taxon>
        <taxon>Ecdysozoa</taxon>
        <taxon>Arthropoda</taxon>
        <taxon>Hexapoda</taxon>
        <taxon>Insecta</taxon>
        <taxon>Pterygota</taxon>
        <taxon>Neoptera</taxon>
        <taxon>Endopterygota</taxon>
        <taxon>Lepidoptera</taxon>
        <taxon>Glossata</taxon>
        <taxon>Ditrysia</taxon>
        <taxon>Gelechioidea</taxon>
        <taxon>Gelechiidae</taxon>
        <taxon>Apatetrinae</taxon>
        <taxon>Pectinophora</taxon>
    </lineage>
</organism>
<accession>A0A1E1W4Y6</accession>
<dbReference type="EMBL" id="GDQN01009032">
    <property type="protein sequence ID" value="JAT82022.1"/>
    <property type="molecule type" value="Transcribed_RNA"/>
</dbReference>
<evidence type="ECO:0000313" key="5">
    <source>
        <dbReference type="EMBL" id="JAT82022.1"/>
    </source>
</evidence>
<dbReference type="Gene3D" id="1.10.443.10">
    <property type="entry name" value="Intergrase catalytic core"/>
    <property type="match status" value="1"/>
</dbReference>
<gene>
    <name evidence="5" type="ORF">g.15710</name>
</gene>
<dbReference type="PANTHER" id="PTHR35617:SF3">
    <property type="entry name" value="CORE-BINDING (CB) DOMAIN-CONTAINING PROTEIN"/>
    <property type="match status" value="1"/>
</dbReference>
<protein>
    <recommendedName>
        <fullName evidence="4">Tyr recombinase domain-containing protein</fullName>
    </recommendedName>
</protein>
<dbReference type="Gene3D" id="1.10.150.130">
    <property type="match status" value="1"/>
</dbReference>
<sequence>SSQQCERDVHPDSPELESVLLATGPSGESPRRANSYTEPAEGSDRLDYKNCSTTNRQVMSAGVENWGWADRIAHWSHEEQQLLRSSWRTSTLTTYSAPIKRWISWCESNSINHKIPHGNDIARFLANLYIKENLAYSTILLHKSAILTYCASSGEHLTKNFLVHQVLKAISQVKPRPQKPPIWDTKLLFDWLRTTPSTGSFFDISRRTALILLLASGRRLHDLTLLQVTDESCIQQDDEIILWPMFGSKTDSASHRQSGWRLYAHTDVKVCPVRHIKHLIQASNSRRSKGGNPLSLFISVTGVVKPATRTIIAGWIRTIFREAHIDASPGSIRSAVASRGWLENRPVEEILRRGNWKSIETFSKYYCRQIERTEAKSADLLVSNFTNA</sequence>
<feature type="compositionally biased region" description="Basic and acidic residues" evidence="3">
    <location>
        <begin position="1"/>
        <end position="13"/>
    </location>
</feature>
<dbReference type="SUPFAM" id="SSF47823">
    <property type="entry name" value="lambda integrase-like, N-terminal domain"/>
    <property type="match status" value="1"/>
</dbReference>
<dbReference type="AlphaFoldDB" id="A0A1E1W4Y6"/>
<keyword evidence="1" id="KW-0238">DNA-binding</keyword>
<evidence type="ECO:0000256" key="2">
    <source>
        <dbReference type="ARBA" id="ARBA00023172"/>
    </source>
</evidence>
<dbReference type="GO" id="GO:0006310">
    <property type="term" value="P:DNA recombination"/>
    <property type="evidence" value="ECO:0007669"/>
    <property type="project" value="UniProtKB-KW"/>
</dbReference>
<dbReference type="InterPro" id="IPR013762">
    <property type="entry name" value="Integrase-like_cat_sf"/>
</dbReference>
<dbReference type="GO" id="GO:0015074">
    <property type="term" value="P:DNA integration"/>
    <property type="evidence" value="ECO:0007669"/>
    <property type="project" value="InterPro"/>
</dbReference>
<evidence type="ECO:0000259" key="4">
    <source>
        <dbReference type="PROSITE" id="PS51898"/>
    </source>
</evidence>
<dbReference type="OrthoDB" id="7484669at2759"/>
<feature type="domain" description="Tyr recombinase" evidence="4">
    <location>
        <begin position="173"/>
        <end position="379"/>
    </location>
</feature>
<feature type="non-terminal residue" evidence="5">
    <location>
        <position position="1"/>
    </location>
</feature>
<dbReference type="SUPFAM" id="SSF56349">
    <property type="entry name" value="DNA breaking-rejoining enzymes"/>
    <property type="match status" value="1"/>
</dbReference>
<dbReference type="PANTHER" id="PTHR35617">
    <property type="entry name" value="PHAGE_INTEGRASE DOMAIN-CONTAINING PROTEIN"/>
    <property type="match status" value="1"/>
</dbReference>
<proteinExistence type="predicted"/>
<dbReference type="InterPro" id="IPR011010">
    <property type="entry name" value="DNA_brk_join_enz"/>
</dbReference>
<evidence type="ECO:0000256" key="3">
    <source>
        <dbReference type="SAM" id="MobiDB-lite"/>
    </source>
</evidence>